<dbReference type="InterPro" id="IPR002492">
    <property type="entry name" value="Transposase_Tc1-like"/>
</dbReference>
<dbReference type="AlphaFoldDB" id="A0A1Q5UPJ6"/>
<gene>
    <name evidence="3" type="ORF">PENSUB_14168</name>
</gene>
<feature type="domain" description="Transposase Tc1-like" evidence="2">
    <location>
        <begin position="93"/>
        <end position="156"/>
    </location>
</feature>
<protein>
    <recommendedName>
        <fullName evidence="2">Transposase Tc1-like domain-containing protein</fullName>
    </recommendedName>
</protein>
<comment type="caution">
    <text evidence="3">The sequence shown here is derived from an EMBL/GenBank/DDBJ whole genome shotgun (WGS) entry which is preliminary data.</text>
</comment>
<keyword evidence="4" id="KW-1185">Reference proteome</keyword>
<dbReference type="GO" id="GO:0006313">
    <property type="term" value="P:DNA transposition"/>
    <property type="evidence" value="ECO:0007669"/>
    <property type="project" value="InterPro"/>
</dbReference>
<dbReference type="EMBL" id="MNBE01000099">
    <property type="protein sequence ID" value="OKP14389.1"/>
    <property type="molecule type" value="Genomic_DNA"/>
</dbReference>
<accession>A0A1Q5UPJ6</accession>
<dbReference type="Proteomes" id="UP000186955">
    <property type="component" value="Unassembled WGS sequence"/>
</dbReference>
<reference evidence="3 4" key="1">
    <citation type="submission" date="2016-10" db="EMBL/GenBank/DDBJ databases">
        <title>Genome sequence of the ascomycete fungus Penicillium subrubescens.</title>
        <authorList>
            <person name="De Vries R.P."/>
            <person name="Peng M."/>
            <person name="Dilokpimol A."/>
            <person name="Hilden K."/>
            <person name="Makela M.R."/>
            <person name="Grigoriev I."/>
            <person name="Riley R."/>
            <person name="Granchi Z."/>
        </authorList>
    </citation>
    <scope>NUCLEOTIDE SEQUENCE [LARGE SCALE GENOMIC DNA]</scope>
    <source>
        <strain evidence="3 4">CBS 132785</strain>
    </source>
</reference>
<sequence>MYGGPLLHVNNTAKQSTIAKRATVVALKSYTTKWCTEITILTELSVPSVNRIYAKAIKRGFDPHRTVVDNEFVEDKPRSGKPTKQDPSTIDIILSKVRLDRYGREKTCADLASDLSKLEINISASTVRRILKKAGFRKTKPTRKPGLTKKMRAERLA</sequence>
<dbReference type="GO" id="GO:0015074">
    <property type="term" value="P:DNA integration"/>
    <property type="evidence" value="ECO:0007669"/>
    <property type="project" value="InterPro"/>
</dbReference>
<proteinExistence type="predicted"/>
<evidence type="ECO:0000313" key="3">
    <source>
        <dbReference type="EMBL" id="OKP14389.1"/>
    </source>
</evidence>
<evidence type="ECO:0000313" key="4">
    <source>
        <dbReference type="Proteomes" id="UP000186955"/>
    </source>
</evidence>
<dbReference type="Pfam" id="PF01498">
    <property type="entry name" value="HTH_Tnp_Tc3_2"/>
    <property type="match status" value="1"/>
</dbReference>
<evidence type="ECO:0000259" key="2">
    <source>
        <dbReference type="Pfam" id="PF01498"/>
    </source>
</evidence>
<feature type="compositionally biased region" description="Basic residues" evidence="1">
    <location>
        <begin position="135"/>
        <end position="150"/>
    </location>
</feature>
<organism evidence="3 4">
    <name type="scientific">Penicillium subrubescens</name>
    <dbReference type="NCBI Taxonomy" id="1316194"/>
    <lineage>
        <taxon>Eukaryota</taxon>
        <taxon>Fungi</taxon>
        <taxon>Dikarya</taxon>
        <taxon>Ascomycota</taxon>
        <taxon>Pezizomycotina</taxon>
        <taxon>Eurotiomycetes</taxon>
        <taxon>Eurotiomycetidae</taxon>
        <taxon>Eurotiales</taxon>
        <taxon>Aspergillaceae</taxon>
        <taxon>Penicillium</taxon>
    </lineage>
</organism>
<feature type="region of interest" description="Disordered" evidence="1">
    <location>
        <begin position="135"/>
        <end position="157"/>
    </location>
</feature>
<dbReference type="STRING" id="1316194.A0A1Q5UPJ6"/>
<evidence type="ECO:0000256" key="1">
    <source>
        <dbReference type="SAM" id="MobiDB-lite"/>
    </source>
</evidence>
<dbReference type="GO" id="GO:0003677">
    <property type="term" value="F:DNA binding"/>
    <property type="evidence" value="ECO:0007669"/>
    <property type="project" value="InterPro"/>
</dbReference>
<name>A0A1Q5UPJ6_9EURO</name>